<organism evidence="2 3">
    <name type="scientific">Flavobacterium caseinilyticum</name>
    <dbReference type="NCBI Taxonomy" id="2541732"/>
    <lineage>
        <taxon>Bacteria</taxon>
        <taxon>Pseudomonadati</taxon>
        <taxon>Bacteroidota</taxon>
        <taxon>Flavobacteriia</taxon>
        <taxon>Flavobacteriales</taxon>
        <taxon>Flavobacteriaceae</taxon>
        <taxon>Flavobacterium</taxon>
    </lineage>
</organism>
<comment type="caution">
    <text evidence="2">The sequence shown here is derived from an EMBL/GenBank/DDBJ whole genome shotgun (WGS) entry which is preliminary data.</text>
</comment>
<dbReference type="PROSITE" id="PS50035">
    <property type="entry name" value="PLD"/>
    <property type="match status" value="1"/>
</dbReference>
<dbReference type="Pfam" id="PF09565">
    <property type="entry name" value="RE_NgoFVII"/>
    <property type="match status" value="1"/>
</dbReference>
<gene>
    <name evidence="2" type="ORF">E0F89_06260</name>
</gene>
<keyword evidence="3" id="KW-1185">Reference proteome</keyword>
<name>A0A4R5AV09_9FLAO</name>
<keyword evidence="2" id="KW-0255">Endonuclease</keyword>
<dbReference type="EMBL" id="SMFM01000002">
    <property type="protein sequence ID" value="TDD77198.1"/>
    <property type="molecule type" value="Genomic_DNA"/>
</dbReference>
<evidence type="ECO:0000313" key="3">
    <source>
        <dbReference type="Proteomes" id="UP000295278"/>
    </source>
</evidence>
<evidence type="ECO:0000259" key="1">
    <source>
        <dbReference type="PROSITE" id="PS50035"/>
    </source>
</evidence>
<dbReference type="AlphaFoldDB" id="A0A4R5AV09"/>
<evidence type="ECO:0000313" key="2">
    <source>
        <dbReference type="EMBL" id="TDD77198.1"/>
    </source>
</evidence>
<keyword evidence="2" id="KW-0540">Nuclease</keyword>
<reference evidence="2 3" key="1">
    <citation type="submission" date="2019-03" db="EMBL/GenBank/DDBJ databases">
        <title>Flavobacterium AT-3-2 sp. nov., isolated from arctic soil.</title>
        <authorList>
            <person name="Chaudhary D.K."/>
        </authorList>
    </citation>
    <scope>NUCLEOTIDE SEQUENCE [LARGE SCALE GENOMIC DNA]</scope>
    <source>
        <strain evidence="2 3">AT-3-2</strain>
    </source>
</reference>
<dbReference type="Proteomes" id="UP000295278">
    <property type="component" value="Unassembled WGS sequence"/>
</dbReference>
<dbReference type="GO" id="GO:0006793">
    <property type="term" value="P:phosphorus metabolic process"/>
    <property type="evidence" value="ECO:0007669"/>
    <property type="project" value="UniProtKB-ARBA"/>
</dbReference>
<dbReference type="RefSeq" id="WP_131908994.1">
    <property type="nucleotide sequence ID" value="NZ_SMFM01000002.1"/>
</dbReference>
<dbReference type="GO" id="GO:0004519">
    <property type="term" value="F:endonuclease activity"/>
    <property type="evidence" value="ECO:0007669"/>
    <property type="project" value="UniProtKB-KW"/>
</dbReference>
<accession>A0A4R5AV09</accession>
<feature type="domain" description="PLD phosphodiesterase" evidence="1">
    <location>
        <begin position="91"/>
        <end position="121"/>
    </location>
</feature>
<dbReference type="Gene3D" id="3.30.870.10">
    <property type="entry name" value="Endonuclease Chain A"/>
    <property type="match status" value="1"/>
</dbReference>
<dbReference type="SUPFAM" id="SSF56024">
    <property type="entry name" value="Phospholipase D/nuclease"/>
    <property type="match status" value="1"/>
</dbReference>
<dbReference type="InterPro" id="IPR001736">
    <property type="entry name" value="PLipase_D/transphosphatidylase"/>
</dbReference>
<protein>
    <submittedName>
        <fullName evidence="2">NgoFVII family restriction endonuclease</fullName>
    </submittedName>
</protein>
<sequence length="402" mass="46903">MIITNHNESHKENLLTLFNEADEIIFASGFLKNSGLNNIKDVLKDFCKDKRKKSTFYIGIGFGETDPKTLESLNNIIKSKANHQLILCTPDAGIFHSKIYVFRKNRNITIVIGSANLTEAGWLTNDEVSTISETTIDSLDYKQLLKYFSRLHKSYYTDDISELILKYKFQLEQFKDKYSQKPTFRFRRKKSTIAGIDMLRLKNYYENYLESTEFVEPSEREEQYTQAQENLDILGSNINLNDTEFRNLFGPLMGHSGFRKLWHSGSIHRGTHKTLNHYANNFRVLVREIKNNINQPIEKAFSDSMTFLNNMRRNNEMSGIGENIIAEILMTYNSEKFANLNKNPVTVLSIIGKELKTPSAFNGIDYKEYTTLLFQIRQELNMKSFLEIDSFFNYVYWNLKEE</sequence>
<keyword evidence="2" id="KW-0378">Hydrolase</keyword>
<dbReference type="InterPro" id="IPR019065">
    <property type="entry name" value="RE_NgoFVII_N"/>
</dbReference>
<dbReference type="OrthoDB" id="5894983at2"/>
<proteinExistence type="predicted"/>